<comment type="caution">
    <text evidence="1">The sequence shown here is derived from an EMBL/GenBank/DDBJ whole genome shotgun (WGS) entry which is preliminary data.</text>
</comment>
<sequence>MNSLSSNQEYFEKTFKNLELSEETIEHSEFEECQFIGCDLSSSQFKHCRFINCDFIESNLSLLNLSYSRLSGVGFRECKMVGIDWTSINWPSYHADFELSFKHCVLNDNSFFGLTLNNLHLEECKMHDVDFREGDFTESNITYCDLTGAQFMKSNLQGCDFTESSNYSINPFENNIKEAKFSRWEAFSLLECMGIELVD</sequence>
<dbReference type="PANTHER" id="PTHR42999:SF1">
    <property type="entry name" value="PENTAPEPTIDE REPEAT-CONTAINING PROTEIN"/>
    <property type="match status" value="1"/>
</dbReference>
<evidence type="ECO:0000313" key="1">
    <source>
        <dbReference type="EMBL" id="GAM64309.1"/>
    </source>
</evidence>
<reference evidence="1 2" key="1">
    <citation type="submission" date="2015-01" db="EMBL/GenBank/DDBJ databases">
        <title>Vibrio sp. C5 JCM 19232 whole genome shotgun sequence.</title>
        <authorList>
            <person name="Sawabe T."/>
            <person name="Meirelles P."/>
            <person name="Feng G."/>
            <person name="Sayaka M."/>
            <person name="Hattori M."/>
            <person name="Ohkuma M."/>
        </authorList>
    </citation>
    <scope>NUCLEOTIDE SEQUENCE [LARGE SCALE GENOMIC DNA]</scope>
    <source>
        <strain evidence="1 2">JCM19232</strain>
    </source>
</reference>
<name>A0A0B8PNP7_9VIBR</name>
<gene>
    <name evidence="1" type="ORF">JCM19232_979</name>
</gene>
<dbReference type="Pfam" id="PF13599">
    <property type="entry name" value="Pentapeptide_4"/>
    <property type="match status" value="2"/>
</dbReference>
<dbReference type="Proteomes" id="UP000031670">
    <property type="component" value="Unassembled WGS sequence"/>
</dbReference>
<dbReference type="EMBL" id="BBSA01000012">
    <property type="protein sequence ID" value="GAM64309.1"/>
    <property type="molecule type" value="Genomic_DNA"/>
</dbReference>
<accession>A0A0B8PNP7</accession>
<dbReference type="PANTHER" id="PTHR42999">
    <property type="entry name" value="ANTIBIOTIC RESISTANCE PROTEIN MCBG"/>
    <property type="match status" value="1"/>
</dbReference>
<dbReference type="InterPro" id="IPR001646">
    <property type="entry name" value="5peptide_repeat"/>
</dbReference>
<dbReference type="SUPFAM" id="SSF141571">
    <property type="entry name" value="Pentapeptide repeat-like"/>
    <property type="match status" value="1"/>
</dbReference>
<evidence type="ECO:0000313" key="2">
    <source>
        <dbReference type="Proteomes" id="UP000031670"/>
    </source>
</evidence>
<dbReference type="InterPro" id="IPR052949">
    <property type="entry name" value="PA_immunity-related"/>
</dbReference>
<dbReference type="AlphaFoldDB" id="A0A0B8PNP7"/>
<reference evidence="1 2" key="2">
    <citation type="submission" date="2015-01" db="EMBL/GenBank/DDBJ databases">
        <authorList>
            <consortium name="NBRP consortium"/>
            <person name="Sawabe T."/>
            <person name="Meirelles P."/>
            <person name="Feng G."/>
            <person name="Sayaka M."/>
            <person name="Hattori M."/>
            <person name="Ohkuma M."/>
        </authorList>
    </citation>
    <scope>NUCLEOTIDE SEQUENCE [LARGE SCALE GENOMIC DNA]</scope>
    <source>
        <strain evidence="1 2">JCM19232</strain>
    </source>
</reference>
<dbReference type="Gene3D" id="2.160.20.80">
    <property type="entry name" value="E3 ubiquitin-protein ligase SopA"/>
    <property type="match status" value="1"/>
</dbReference>
<protein>
    <submittedName>
        <fullName evidence="1">McbG-like protein</fullName>
    </submittedName>
</protein>
<proteinExistence type="predicted"/>
<organism evidence="1 2">
    <name type="scientific">Vibrio ishigakensis</name>
    <dbReference type="NCBI Taxonomy" id="1481914"/>
    <lineage>
        <taxon>Bacteria</taxon>
        <taxon>Pseudomonadati</taxon>
        <taxon>Pseudomonadota</taxon>
        <taxon>Gammaproteobacteria</taxon>
        <taxon>Vibrionales</taxon>
        <taxon>Vibrionaceae</taxon>
        <taxon>Vibrio</taxon>
    </lineage>
</organism>